<sequence>MAAMRAPSEDPPMMPVHLSEPPPIPAFVEVFEQMQALHLKLWDAHQAVLQGAVPPRPSALPIQAISHAPGKSRAGSEVSMEHEAQAAEIDCEEEPTSARMSRRLMQKAKKASHTMDDNIERSDFWESPESLCLRPEWEVSDKKLKELKRVQRRLSASSMASTTLRSKRTRQYLLQTDKDQEHPCFVVSPHSRARICWDVLVLFAILLEIFTATYINDTLHYQLADIRREYLRTWFPFDILMLLPDVLVVLLEISDGPAGVLRVARIQRILRLGRFLQILRMWKMLDRYRSSRGEMPSARREDLLSLVRPVVYMSLSLFGAVHVLGSLWFAAGDAPGGWVIEEGLKEMQLTRQYTRSVEWAIANLPPSSLRRTVELNTPPERWLGIAGTCLTMLCGSVFVSYVTNAMADFAKNRVRTKEILWSVQKYCGNHCISSVYAMQIKRYVEREHRRNQIGRHMQLLKTLPDGMVRELFHEAHSSILHSHAFFREIGEGDSSMEMNLCSNAVSEAHVLAGDIIFDLSNKPKGMYFLAQGVGIYFHSCSPPIGTAREDKNATIVGHQSSILPSLFPKKVRSRLDVHMLQTIVECGEHLAEPALWVSSWRHQGQLPATLDARTVLVSTDQLFKVLQDYARAFADAILYARCFVKEMNNLSQISEEITDLPFKIRPRSSGGISGMGVRSGQVLPENRVVQTDEHFLP</sequence>
<dbReference type="GO" id="GO:0044877">
    <property type="term" value="F:protein-containing complex binding"/>
    <property type="evidence" value="ECO:0007669"/>
    <property type="project" value="TreeGrafter"/>
</dbReference>
<dbReference type="Proteomes" id="UP001152797">
    <property type="component" value="Unassembled WGS sequence"/>
</dbReference>
<dbReference type="EMBL" id="CAMXCT030006500">
    <property type="protein sequence ID" value="CAL4802100.1"/>
    <property type="molecule type" value="Genomic_DNA"/>
</dbReference>
<reference evidence="6" key="1">
    <citation type="submission" date="2022-10" db="EMBL/GenBank/DDBJ databases">
        <authorList>
            <person name="Chen Y."/>
            <person name="Dougan E. K."/>
            <person name="Chan C."/>
            <person name="Rhodes N."/>
            <person name="Thang M."/>
        </authorList>
    </citation>
    <scope>NUCLEOTIDE SEQUENCE</scope>
</reference>
<dbReference type="SUPFAM" id="SSF51206">
    <property type="entry name" value="cAMP-binding domain-like"/>
    <property type="match status" value="1"/>
</dbReference>
<accession>A0A9P1GIY0</accession>
<evidence type="ECO:0000256" key="1">
    <source>
        <dbReference type="ARBA" id="ARBA00004141"/>
    </source>
</evidence>
<dbReference type="Pfam" id="PF00520">
    <property type="entry name" value="Ion_trans"/>
    <property type="match status" value="1"/>
</dbReference>
<evidence type="ECO:0000256" key="4">
    <source>
        <dbReference type="ARBA" id="ARBA00023136"/>
    </source>
</evidence>
<dbReference type="GO" id="GO:0004386">
    <property type="term" value="F:helicase activity"/>
    <property type="evidence" value="ECO:0007669"/>
    <property type="project" value="UniProtKB-KW"/>
</dbReference>
<dbReference type="InterPro" id="IPR050866">
    <property type="entry name" value="CNG_cation_channel"/>
</dbReference>
<dbReference type="PANTHER" id="PTHR45638:SF11">
    <property type="entry name" value="CYCLIC NUCLEOTIDE-GATED CATION CHANNEL SUBUNIT A"/>
    <property type="match status" value="1"/>
</dbReference>
<proteinExistence type="predicted"/>
<keyword evidence="4" id="KW-0472">Membrane</keyword>
<evidence type="ECO:0000259" key="5">
    <source>
        <dbReference type="Pfam" id="PF00520"/>
    </source>
</evidence>
<dbReference type="InterPro" id="IPR005821">
    <property type="entry name" value="Ion_trans_dom"/>
</dbReference>
<organism evidence="6">
    <name type="scientific">Cladocopium goreaui</name>
    <dbReference type="NCBI Taxonomy" id="2562237"/>
    <lineage>
        <taxon>Eukaryota</taxon>
        <taxon>Sar</taxon>
        <taxon>Alveolata</taxon>
        <taxon>Dinophyceae</taxon>
        <taxon>Suessiales</taxon>
        <taxon>Symbiodiniaceae</taxon>
        <taxon>Cladocopium</taxon>
    </lineage>
</organism>
<keyword evidence="8" id="KW-0378">Hydrolase</keyword>
<dbReference type="AlphaFoldDB" id="A0A9P1GIY0"/>
<keyword evidence="9" id="KW-1185">Reference proteome</keyword>
<evidence type="ECO:0000256" key="2">
    <source>
        <dbReference type="ARBA" id="ARBA00022692"/>
    </source>
</evidence>
<dbReference type="InterPro" id="IPR018490">
    <property type="entry name" value="cNMP-bd_dom_sf"/>
</dbReference>
<keyword evidence="8" id="KW-0547">Nucleotide-binding</keyword>
<protein>
    <submittedName>
        <fullName evidence="8">Werner syndrome ATP-dependent helicase-like</fullName>
    </submittedName>
</protein>
<name>A0A9P1GIY0_9DINO</name>
<keyword evidence="8" id="KW-0347">Helicase</keyword>
<dbReference type="Gene3D" id="1.10.287.70">
    <property type="match status" value="1"/>
</dbReference>
<comment type="caution">
    <text evidence="6">The sequence shown here is derived from an EMBL/GenBank/DDBJ whole genome shotgun (WGS) entry which is preliminary data.</text>
</comment>
<gene>
    <name evidence="6" type="ORF">C1SCF055_LOCUS39661</name>
</gene>
<keyword evidence="2" id="KW-0812">Transmembrane</keyword>
<dbReference type="EMBL" id="CAMXCT010006500">
    <property type="protein sequence ID" value="CAI4014788.1"/>
    <property type="molecule type" value="Genomic_DNA"/>
</dbReference>
<dbReference type="GO" id="GO:0005221">
    <property type="term" value="F:intracellularly cyclic nucleotide-activated monoatomic cation channel activity"/>
    <property type="evidence" value="ECO:0007669"/>
    <property type="project" value="InterPro"/>
</dbReference>
<comment type="subcellular location">
    <subcellularLocation>
        <location evidence="1">Membrane</location>
        <topology evidence="1">Multi-pass membrane protein</topology>
    </subcellularLocation>
</comment>
<keyword evidence="8" id="KW-0067">ATP-binding</keyword>
<dbReference type="PANTHER" id="PTHR45638">
    <property type="entry name" value="CYCLIC NUCLEOTIDE-GATED CATION CHANNEL SUBUNIT A"/>
    <property type="match status" value="1"/>
</dbReference>
<evidence type="ECO:0000313" key="7">
    <source>
        <dbReference type="EMBL" id="CAL1168163.1"/>
    </source>
</evidence>
<evidence type="ECO:0000313" key="9">
    <source>
        <dbReference type="Proteomes" id="UP001152797"/>
    </source>
</evidence>
<evidence type="ECO:0000313" key="8">
    <source>
        <dbReference type="EMBL" id="CAL4802100.1"/>
    </source>
</evidence>
<dbReference type="GO" id="GO:0016020">
    <property type="term" value="C:membrane"/>
    <property type="evidence" value="ECO:0007669"/>
    <property type="project" value="UniProtKB-SubCell"/>
</dbReference>
<reference evidence="7" key="2">
    <citation type="submission" date="2024-04" db="EMBL/GenBank/DDBJ databases">
        <authorList>
            <person name="Chen Y."/>
            <person name="Shah S."/>
            <person name="Dougan E. K."/>
            <person name="Thang M."/>
            <person name="Chan C."/>
        </authorList>
    </citation>
    <scope>NUCLEOTIDE SEQUENCE [LARGE SCALE GENOMIC DNA]</scope>
</reference>
<dbReference type="EMBL" id="CAMXCT020006500">
    <property type="protein sequence ID" value="CAL1168163.1"/>
    <property type="molecule type" value="Genomic_DNA"/>
</dbReference>
<feature type="domain" description="Ion transport" evidence="5">
    <location>
        <begin position="191"/>
        <end position="285"/>
    </location>
</feature>
<keyword evidence="3" id="KW-1133">Transmembrane helix</keyword>
<evidence type="ECO:0000256" key="3">
    <source>
        <dbReference type="ARBA" id="ARBA00022989"/>
    </source>
</evidence>
<dbReference type="SUPFAM" id="SSF81324">
    <property type="entry name" value="Voltage-gated potassium channels"/>
    <property type="match status" value="1"/>
</dbReference>
<evidence type="ECO:0000313" key="6">
    <source>
        <dbReference type="EMBL" id="CAI4014788.1"/>
    </source>
</evidence>